<dbReference type="Gene3D" id="3.40.50.720">
    <property type="entry name" value="NAD(P)-binding Rossmann-like Domain"/>
    <property type="match status" value="1"/>
</dbReference>
<name>A0A7W6RBQ0_9PROT</name>
<proteinExistence type="predicted"/>
<keyword evidence="3" id="KW-0413">Isomerase</keyword>
<keyword evidence="1" id="KW-0520">NAD</keyword>
<dbReference type="RefSeq" id="WP_184043210.1">
    <property type="nucleotide sequence ID" value="NZ_JACIGK010000007.1"/>
</dbReference>
<dbReference type="Pfam" id="PF01370">
    <property type="entry name" value="Epimerase"/>
    <property type="match status" value="1"/>
</dbReference>
<evidence type="ECO:0000256" key="1">
    <source>
        <dbReference type="ARBA" id="ARBA00023027"/>
    </source>
</evidence>
<dbReference type="PRINTS" id="PR01713">
    <property type="entry name" value="NUCEPIMERASE"/>
</dbReference>
<reference evidence="3 4" key="1">
    <citation type="submission" date="2020-08" db="EMBL/GenBank/DDBJ databases">
        <title>Genome sequencing of Purple Non-Sulfur Bacteria from various extreme environments.</title>
        <authorList>
            <person name="Mayer M."/>
        </authorList>
    </citation>
    <scope>NUCLEOTIDE SEQUENCE [LARGE SCALE GENOMIC DNA]</scope>
    <source>
        <strain evidence="3 4">JA131</strain>
    </source>
</reference>
<dbReference type="InterPro" id="IPR036291">
    <property type="entry name" value="NAD(P)-bd_dom_sf"/>
</dbReference>
<feature type="domain" description="NAD-dependent epimerase/dehydratase" evidence="2">
    <location>
        <begin position="3"/>
        <end position="237"/>
    </location>
</feature>
<gene>
    <name evidence="3" type="ORF">GGD89_001207</name>
</gene>
<protein>
    <submittedName>
        <fullName evidence="3">UDP-glucuronate 4-epimerase</fullName>
        <ecNumber evidence="3">5.1.3.6</ecNumber>
    </submittedName>
</protein>
<accession>A0A7W6RBQ0</accession>
<evidence type="ECO:0000313" key="4">
    <source>
        <dbReference type="Proteomes" id="UP000554286"/>
    </source>
</evidence>
<dbReference type="AlphaFoldDB" id="A0A7W6RBQ0"/>
<evidence type="ECO:0000313" key="3">
    <source>
        <dbReference type="EMBL" id="MBB4265585.1"/>
    </source>
</evidence>
<dbReference type="SUPFAM" id="SSF51735">
    <property type="entry name" value="NAD(P)-binding Rossmann-fold domains"/>
    <property type="match status" value="1"/>
</dbReference>
<dbReference type="PANTHER" id="PTHR43574">
    <property type="entry name" value="EPIMERASE-RELATED"/>
    <property type="match status" value="1"/>
</dbReference>
<organism evidence="3 4">
    <name type="scientific">Roseospira visakhapatnamensis</name>
    <dbReference type="NCBI Taxonomy" id="390880"/>
    <lineage>
        <taxon>Bacteria</taxon>
        <taxon>Pseudomonadati</taxon>
        <taxon>Pseudomonadota</taxon>
        <taxon>Alphaproteobacteria</taxon>
        <taxon>Rhodospirillales</taxon>
        <taxon>Rhodospirillaceae</taxon>
        <taxon>Roseospira</taxon>
    </lineage>
</organism>
<dbReference type="EC" id="5.1.3.6" evidence="3"/>
<sequence>MSILVTGSAGFIGHHLALALLRRGEAVVGLDNYTPYYDVQLKEARTKRLRAFPGFTEARLDLTDAAGVRALFARHRPRLVLHLAAQAGVRHSLENPRAYLDSNLIGFFSILEGCRAHPPDHLVFASTSSVYGANGRQPFSPHAPADHPVSFYAATKRANEVMAHSHAHMHGLPCTGLRFFTVYGPWGRPDMALFLFTRAMLAGEPIQVFNNGHMARDFTYIDDIVAGVLAVAEAPPATPPAPTPEVVAGDPDPAGSPVAPFALHNIGNGCSVPLLRLIEVLEDALGVPAIKDLRPMQPGDVPATWADVSDLTAATGYAPSTPVEVGVRRFVDWYRDYFGVA</sequence>
<comment type="caution">
    <text evidence="3">The sequence shown here is derived from an EMBL/GenBank/DDBJ whole genome shotgun (WGS) entry which is preliminary data.</text>
</comment>
<dbReference type="GO" id="GO:0050378">
    <property type="term" value="F:UDP-glucuronate 4-epimerase activity"/>
    <property type="evidence" value="ECO:0007669"/>
    <property type="project" value="UniProtKB-EC"/>
</dbReference>
<dbReference type="InterPro" id="IPR001509">
    <property type="entry name" value="Epimerase_deHydtase"/>
</dbReference>
<dbReference type="Proteomes" id="UP000554286">
    <property type="component" value="Unassembled WGS sequence"/>
</dbReference>
<dbReference type="EMBL" id="JACIGK010000007">
    <property type="protein sequence ID" value="MBB4265585.1"/>
    <property type="molecule type" value="Genomic_DNA"/>
</dbReference>
<evidence type="ECO:0000259" key="2">
    <source>
        <dbReference type="Pfam" id="PF01370"/>
    </source>
</evidence>
<keyword evidence="4" id="KW-1185">Reference proteome</keyword>